<name>A0A917CFY5_9GAMM</name>
<keyword evidence="2" id="KW-0812">Transmembrane</keyword>
<organism evidence="3 4">
    <name type="scientific">Marinicella pacifica</name>
    <dbReference type="NCBI Taxonomy" id="1171543"/>
    <lineage>
        <taxon>Bacteria</taxon>
        <taxon>Pseudomonadati</taxon>
        <taxon>Pseudomonadota</taxon>
        <taxon>Gammaproteobacteria</taxon>
        <taxon>Lysobacterales</taxon>
        <taxon>Marinicellaceae</taxon>
        <taxon>Marinicella</taxon>
    </lineage>
</organism>
<sequence>MTTLTIFIIGALLSISILYLVRKGKLHGPYATWWLMVAVIAIVLSSFPKIIDWVALHVGITYPPTLLLVLAISFILIRMLTMDLALSRKEQKIRRLTQRLAMLEAGLEASEKDKSPGGKAD</sequence>
<dbReference type="RefSeq" id="WP_188363848.1">
    <property type="nucleotide sequence ID" value="NZ_BAABJF010000011.1"/>
</dbReference>
<evidence type="ECO:0000313" key="4">
    <source>
        <dbReference type="Proteomes" id="UP000605253"/>
    </source>
</evidence>
<reference evidence="3" key="2">
    <citation type="submission" date="2020-09" db="EMBL/GenBank/DDBJ databases">
        <authorList>
            <person name="Sun Q."/>
            <person name="Zhou Y."/>
        </authorList>
    </citation>
    <scope>NUCLEOTIDE SEQUENCE</scope>
    <source>
        <strain evidence="3">CGMCC 1.12181</strain>
    </source>
</reference>
<gene>
    <name evidence="3" type="ORF">GCM10011365_02510</name>
</gene>
<evidence type="ECO:0008006" key="5">
    <source>
        <dbReference type="Google" id="ProtNLM"/>
    </source>
</evidence>
<dbReference type="Proteomes" id="UP000605253">
    <property type="component" value="Unassembled WGS sequence"/>
</dbReference>
<evidence type="ECO:0000256" key="1">
    <source>
        <dbReference type="SAM" id="Coils"/>
    </source>
</evidence>
<evidence type="ECO:0000256" key="2">
    <source>
        <dbReference type="SAM" id="Phobius"/>
    </source>
</evidence>
<keyword evidence="4" id="KW-1185">Reference proteome</keyword>
<reference evidence="3" key="1">
    <citation type="journal article" date="2014" name="Int. J. Syst. Evol. Microbiol.">
        <title>Complete genome sequence of Corynebacterium casei LMG S-19264T (=DSM 44701T), isolated from a smear-ripened cheese.</title>
        <authorList>
            <consortium name="US DOE Joint Genome Institute (JGI-PGF)"/>
            <person name="Walter F."/>
            <person name="Albersmeier A."/>
            <person name="Kalinowski J."/>
            <person name="Ruckert C."/>
        </authorList>
    </citation>
    <scope>NUCLEOTIDE SEQUENCE</scope>
    <source>
        <strain evidence="3">CGMCC 1.12181</strain>
    </source>
</reference>
<evidence type="ECO:0000313" key="3">
    <source>
        <dbReference type="EMBL" id="GGF84967.1"/>
    </source>
</evidence>
<feature type="transmembrane region" description="Helical" evidence="2">
    <location>
        <begin position="66"/>
        <end position="86"/>
    </location>
</feature>
<dbReference type="AlphaFoldDB" id="A0A917CFY5"/>
<accession>A0A917CFY5</accession>
<keyword evidence="1" id="KW-0175">Coiled coil</keyword>
<dbReference type="Pfam" id="PF10066">
    <property type="entry name" value="DUF2304"/>
    <property type="match status" value="1"/>
</dbReference>
<dbReference type="EMBL" id="BMEO01000001">
    <property type="protein sequence ID" value="GGF84967.1"/>
    <property type="molecule type" value="Genomic_DNA"/>
</dbReference>
<feature type="transmembrane region" description="Helical" evidence="2">
    <location>
        <begin position="33"/>
        <end position="51"/>
    </location>
</feature>
<dbReference type="InterPro" id="IPR019277">
    <property type="entry name" value="DUF2304"/>
</dbReference>
<keyword evidence="2" id="KW-0472">Membrane</keyword>
<protein>
    <recommendedName>
        <fullName evidence="5">DUF2304 domain-containing protein</fullName>
    </recommendedName>
</protein>
<proteinExistence type="predicted"/>
<feature type="coiled-coil region" evidence="1">
    <location>
        <begin position="86"/>
        <end position="113"/>
    </location>
</feature>
<feature type="transmembrane region" description="Helical" evidence="2">
    <location>
        <begin position="6"/>
        <end position="21"/>
    </location>
</feature>
<comment type="caution">
    <text evidence="3">The sequence shown here is derived from an EMBL/GenBank/DDBJ whole genome shotgun (WGS) entry which is preliminary data.</text>
</comment>
<keyword evidence="2" id="KW-1133">Transmembrane helix</keyword>